<feature type="chain" id="PRO_5022899084" evidence="2">
    <location>
        <begin position="21"/>
        <end position="258"/>
    </location>
</feature>
<accession>A0A5B8XNU2</accession>
<dbReference type="AlphaFoldDB" id="A0A5B8XNU2"/>
<evidence type="ECO:0000313" key="3">
    <source>
        <dbReference type="EMBL" id="QED27145.1"/>
    </source>
</evidence>
<keyword evidence="4" id="KW-1185">Reference proteome</keyword>
<protein>
    <submittedName>
        <fullName evidence="3">Uncharacterized protein</fullName>
    </submittedName>
</protein>
<sequence length="258" mass="27729">MLKWMVVFFSLMFTSATAYANCLVPDAIVLGTYPADGGTNVPLNAKFIVFTPLPALSATLNGDPLTRETGNIWTASTNLAPSTAYTLVFELDSDGQEPVFQDVSFQSGTEVVDAPSAPVVHGYGEFDASLVPDEDCRNLAKRTGCADSEDPDFLTFDVEGEGDFYIANVDGHPEFHQLWPGNCGAPSWEGYGGSCFDVYTIENGLLSDPTQICGPTEPDDEDQDNLGGDADDSGCQSVGGLPSMLGFLFLIWGLRRRH</sequence>
<dbReference type="NCBIfam" id="TIGR03382">
    <property type="entry name" value="GC_trans_RRR"/>
    <property type="match status" value="1"/>
</dbReference>
<evidence type="ECO:0000313" key="4">
    <source>
        <dbReference type="Proteomes" id="UP000321595"/>
    </source>
</evidence>
<reference evidence="3 4" key="1">
    <citation type="submission" date="2019-08" db="EMBL/GenBank/DDBJ databases">
        <authorList>
            <person name="Liang Q."/>
        </authorList>
    </citation>
    <scope>NUCLEOTIDE SEQUENCE [LARGE SCALE GENOMIC DNA]</scope>
    <source>
        <strain evidence="3 4">V1718</strain>
    </source>
</reference>
<dbReference type="Proteomes" id="UP000321595">
    <property type="component" value="Chromosome"/>
</dbReference>
<gene>
    <name evidence="3" type="ORF">FRD01_07790</name>
</gene>
<feature type="region of interest" description="Disordered" evidence="1">
    <location>
        <begin position="212"/>
        <end position="233"/>
    </location>
</feature>
<name>A0A5B8XNU2_9DELT</name>
<keyword evidence="2" id="KW-0732">Signal</keyword>
<feature type="signal peptide" evidence="2">
    <location>
        <begin position="1"/>
        <end position="20"/>
    </location>
</feature>
<proteinExistence type="predicted"/>
<feature type="compositionally biased region" description="Acidic residues" evidence="1">
    <location>
        <begin position="217"/>
        <end position="232"/>
    </location>
</feature>
<dbReference type="EMBL" id="CP042467">
    <property type="protein sequence ID" value="QED27145.1"/>
    <property type="molecule type" value="Genomic_DNA"/>
</dbReference>
<dbReference type="InterPro" id="IPR017756">
    <property type="entry name" value="TM_Gly-Cys-Arg_CS"/>
</dbReference>
<evidence type="ECO:0000256" key="1">
    <source>
        <dbReference type="SAM" id="MobiDB-lite"/>
    </source>
</evidence>
<dbReference type="RefSeq" id="WP_146958830.1">
    <property type="nucleotide sequence ID" value="NZ_CP042467.1"/>
</dbReference>
<evidence type="ECO:0000256" key="2">
    <source>
        <dbReference type="SAM" id="SignalP"/>
    </source>
</evidence>
<dbReference type="KEGG" id="bbae:FRD01_07790"/>
<organism evidence="3 4">
    <name type="scientific">Microvenator marinus</name>
    <dbReference type="NCBI Taxonomy" id="2600177"/>
    <lineage>
        <taxon>Bacteria</taxon>
        <taxon>Deltaproteobacteria</taxon>
        <taxon>Bradymonadales</taxon>
        <taxon>Microvenatoraceae</taxon>
        <taxon>Microvenator</taxon>
    </lineage>
</organism>